<accession>A0ABY6UC78</accession>
<dbReference type="Gene3D" id="2.130.10.10">
    <property type="entry name" value="YVTN repeat-like/Quinoprotein amine dehydrogenase"/>
    <property type="match status" value="4"/>
</dbReference>
<dbReference type="EMBL" id="CABFNS010000792">
    <property type="protein sequence ID" value="VUC28719.1"/>
    <property type="molecule type" value="Genomic_DNA"/>
</dbReference>
<dbReference type="PANTHER" id="PTHR10039:SF14">
    <property type="entry name" value="NACHT DOMAIN-CONTAINING PROTEIN"/>
    <property type="match status" value="1"/>
</dbReference>
<dbReference type="Pfam" id="PF04607">
    <property type="entry name" value="RelA_SpoT"/>
    <property type="match status" value="1"/>
</dbReference>
<name>A0ABY6UC78_BIOOC</name>
<dbReference type="Pfam" id="PF24883">
    <property type="entry name" value="NPHP3_N"/>
    <property type="match status" value="1"/>
</dbReference>
<feature type="repeat" description="WD" evidence="3">
    <location>
        <begin position="1267"/>
        <end position="1301"/>
    </location>
</feature>
<keyword evidence="5" id="KW-0472">Membrane</keyword>
<dbReference type="PROSITE" id="PS50082">
    <property type="entry name" value="WD_REPEATS_2"/>
    <property type="match status" value="2"/>
</dbReference>
<dbReference type="InterPro" id="IPR001680">
    <property type="entry name" value="WD40_rpt"/>
</dbReference>
<evidence type="ECO:0000259" key="6">
    <source>
        <dbReference type="PROSITE" id="PS50837"/>
    </source>
</evidence>
<feature type="transmembrane region" description="Helical" evidence="5">
    <location>
        <begin position="6"/>
        <end position="31"/>
    </location>
</feature>
<organism evidence="7 8">
    <name type="scientific">Bionectria ochroleuca</name>
    <name type="common">Gliocladium roseum</name>
    <dbReference type="NCBI Taxonomy" id="29856"/>
    <lineage>
        <taxon>Eukaryota</taxon>
        <taxon>Fungi</taxon>
        <taxon>Dikarya</taxon>
        <taxon>Ascomycota</taxon>
        <taxon>Pezizomycotina</taxon>
        <taxon>Sordariomycetes</taxon>
        <taxon>Hypocreomycetidae</taxon>
        <taxon>Hypocreales</taxon>
        <taxon>Bionectriaceae</taxon>
        <taxon>Clonostachys</taxon>
    </lineage>
</organism>
<dbReference type="SMART" id="SM00320">
    <property type="entry name" value="WD40"/>
    <property type="match status" value="6"/>
</dbReference>
<dbReference type="InterPro" id="IPR019775">
    <property type="entry name" value="WD40_repeat_CS"/>
</dbReference>
<feature type="repeat" description="WD" evidence="3">
    <location>
        <begin position="1002"/>
        <end position="1043"/>
    </location>
</feature>
<dbReference type="Pfam" id="PF00400">
    <property type="entry name" value="WD40"/>
    <property type="match status" value="2"/>
</dbReference>
<feature type="region of interest" description="Disordered" evidence="4">
    <location>
        <begin position="314"/>
        <end position="337"/>
    </location>
</feature>
<dbReference type="SUPFAM" id="SSF81301">
    <property type="entry name" value="Nucleotidyltransferase"/>
    <property type="match status" value="1"/>
</dbReference>
<dbReference type="InterPro" id="IPR043519">
    <property type="entry name" value="NT_sf"/>
</dbReference>
<dbReference type="CDD" id="cd05399">
    <property type="entry name" value="NT_Rel-Spo_like"/>
    <property type="match status" value="1"/>
</dbReference>
<dbReference type="InterPro" id="IPR027417">
    <property type="entry name" value="P-loop_NTPase"/>
</dbReference>
<dbReference type="PROSITE" id="PS00678">
    <property type="entry name" value="WD_REPEATS_1"/>
    <property type="match status" value="2"/>
</dbReference>
<comment type="caution">
    <text evidence="7">The sequence shown here is derived from an EMBL/GenBank/DDBJ whole genome shotgun (WGS) entry which is preliminary data.</text>
</comment>
<evidence type="ECO:0000256" key="4">
    <source>
        <dbReference type="SAM" id="MobiDB-lite"/>
    </source>
</evidence>
<dbReference type="InterPro" id="IPR007685">
    <property type="entry name" value="RelA_SpoT"/>
</dbReference>
<dbReference type="InterPro" id="IPR036322">
    <property type="entry name" value="WD40_repeat_dom_sf"/>
</dbReference>
<dbReference type="SUPFAM" id="SSF50978">
    <property type="entry name" value="WD40 repeat-like"/>
    <property type="match status" value="1"/>
</dbReference>
<evidence type="ECO:0000313" key="7">
    <source>
        <dbReference type="EMBL" id="VUC28719.1"/>
    </source>
</evidence>
<dbReference type="SMART" id="SM00954">
    <property type="entry name" value="RelA_SpoT"/>
    <property type="match status" value="1"/>
</dbReference>
<gene>
    <name evidence="7" type="ORF">CLO192961_LOCUS244988</name>
</gene>
<protein>
    <recommendedName>
        <fullName evidence="6">NACHT domain-containing protein</fullName>
    </recommendedName>
</protein>
<evidence type="ECO:0000256" key="2">
    <source>
        <dbReference type="ARBA" id="ARBA00022737"/>
    </source>
</evidence>
<dbReference type="Proteomes" id="UP000766486">
    <property type="component" value="Unassembled WGS sequence"/>
</dbReference>
<keyword evidence="2" id="KW-0677">Repeat</keyword>
<dbReference type="PROSITE" id="PS50294">
    <property type="entry name" value="WD_REPEATS_REGION"/>
    <property type="match status" value="2"/>
</dbReference>
<dbReference type="Gene3D" id="3.30.460.10">
    <property type="entry name" value="Beta Polymerase, domain 2"/>
    <property type="match status" value="1"/>
</dbReference>
<dbReference type="InterPro" id="IPR015943">
    <property type="entry name" value="WD40/YVTN_repeat-like_dom_sf"/>
</dbReference>
<keyword evidence="5" id="KW-0812">Transmembrane</keyword>
<evidence type="ECO:0000256" key="1">
    <source>
        <dbReference type="ARBA" id="ARBA00022574"/>
    </source>
</evidence>
<keyword evidence="1 3" id="KW-0853">WD repeat</keyword>
<dbReference type="SUPFAM" id="SSF50969">
    <property type="entry name" value="YVTN repeat-like/Quinoprotein amine dehydrogenase"/>
    <property type="match status" value="1"/>
</dbReference>
<dbReference type="PANTHER" id="PTHR10039">
    <property type="entry name" value="AMELOGENIN"/>
    <property type="match status" value="1"/>
</dbReference>
<reference evidence="7 8" key="1">
    <citation type="submission" date="2019-06" db="EMBL/GenBank/DDBJ databases">
        <authorList>
            <person name="Broberg M."/>
        </authorList>
    </citation>
    <scope>NUCLEOTIDE SEQUENCE [LARGE SCALE GENOMIC DNA]</scope>
</reference>
<dbReference type="SUPFAM" id="SSF52540">
    <property type="entry name" value="P-loop containing nucleoside triphosphate hydrolases"/>
    <property type="match status" value="1"/>
</dbReference>
<feature type="domain" description="NACHT" evidence="6">
    <location>
        <begin position="481"/>
        <end position="705"/>
    </location>
</feature>
<dbReference type="InterPro" id="IPR056884">
    <property type="entry name" value="NPHP3-like_N"/>
</dbReference>
<evidence type="ECO:0000313" key="8">
    <source>
        <dbReference type="Proteomes" id="UP000766486"/>
    </source>
</evidence>
<dbReference type="PROSITE" id="PS50837">
    <property type="entry name" value="NACHT"/>
    <property type="match status" value="1"/>
</dbReference>
<evidence type="ECO:0000256" key="5">
    <source>
        <dbReference type="SAM" id="Phobius"/>
    </source>
</evidence>
<keyword evidence="5" id="KW-1133">Transmembrane helix</keyword>
<keyword evidence="8" id="KW-1185">Reference proteome</keyword>
<dbReference type="Gene3D" id="3.40.50.300">
    <property type="entry name" value="P-loop containing nucleotide triphosphate hydrolases"/>
    <property type="match status" value="1"/>
</dbReference>
<evidence type="ECO:0000256" key="3">
    <source>
        <dbReference type="PROSITE-ProRule" id="PRU00221"/>
    </source>
</evidence>
<dbReference type="CDD" id="cd00200">
    <property type="entry name" value="WD40"/>
    <property type="match status" value="1"/>
</dbReference>
<dbReference type="InterPro" id="IPR007111">
    <property type="entry name" value="NACHT_NTPase"/>
</dbReference>
<sequence length="1593" mass="179548">MDPSQFILANLFPFSLLISIATIFCSAYILTRHWKGIKATKAEWGNDDTSLKEHPLPPDRDDTTLSQPLKIRGHHDLDQPLHSKINSLISDTPKKIDVKLYFVERIWPELESDYGLVVQEMKKYCARHVKVSHTLTGRVKSRDSIEKSIKRREEYRIRHKEGSYTTLDEIFKDMHDLAGIRITVDFLCDTEQANKFIKETFEPTKDPNIFQRDRSVGKQWKALFGAYESTNHHVTVKPGVRGISHKFDKITFEIQVTCLAEGLYNKLAHPLLYKEKSGSISRKDEMVIDLSHGVALCFSICHLLMQDKLDDRSESLSEPGLRDAMIQTADDPDSEPSREAMDALAKLTPEVIPDNVKAAKGSNLKSLTSSGKRIPVDSLLGALSEFTKEADSNEDLWTCLIKELKGRELGLKVAIENQTEKLIRFQMDGKDEKCLQDLLVINPEDHKALIERTKGGLLEDAYRWILQHEGYSKFRGDPARRLLWIKGDPGKGKTMLLCGIIDELKKETTQLVTYFFCQATQEKEQRSASAILRSLIWLLCQQRPGLVSHIRESYNVQGKKLFEDLCALDALTKILDGMLCDPVLENAIFVIDALDECSKDERNNIIHIIIQLSKKFDAKWIVSSRNWADIEGHFRSDCSNIEVSLELNKSSISEAVKSFIQRKVDDLERLKRYSPETKQEVLETLQGKASDTFLWAALVCAELAETELYDTIRTLRDMPEGLKGLYGRMIEQVLARKYRDVLKQILAATCAAFRPMTFDELYTIVTELRQSGIKPEYLGDIIKDCGSFLTTQERIVYFVHQSAKEFLVDPEQISRYQIPLEKSYMFERSLTALKSLKKNIYNLGSPGVLIEEIARPVPGQLAGLEYPCVFWVDHLKEIQNWHKRIQDDIEAFIQRHLLNWLEAASLLEKMPEAVEAVKKFRSIIEGKENHQKLQSLAEDMQRFVFFSQQGIKMAPLQVYGSALVFSPTASFVRQNYQGDETTGVRITSGLRTNWDAACAHVLQGHTGSVYTIAFSHEGDLVASSSQDGTVRIWDTSSGHCVQRRDFTCLVVSISFSPNGLLAIALNGPGEPVKIWDIKAQQFAPDVPTSGNKFASWVHFSAHGDKLMVLRNETVGQSVQVWDLATSTRVRTINVIHRMNGSPTQFSVSADCRQLALAYSDRSSSNDTVLWDLITGKCRQTLEGRSPASFSAPDPALDPNLIVLGVREDEIEIRNIETEKCIHRFTGDDESRFGHSLLCLGPTFVASTSQDTRKIKIWSFAGACIQILSGHSEEITDLKYSPSKRLLASASDDHTIRIWDMSMDRPTVPGVKDDEAPIFSLKFSNNQQWLALARVTDVSGDSGGYLIIEIWDVATQSCIHASDDEIELDVLDGVQELAFSQNDLLLACTTCSTVTIWSTPELNPVFSIDVGGDRSILSFSFSFDCRKIAISEQAITNDDFKVSVWDLSTKTRVLLINLKVSPEAVEFSRDCEWIAVASPKKLEIHNLKSPGTILSDDIPDIRVLEAASSTDLRFFSNMGVVYRQGDNDIQRDLSERGHSRSFNAYKVSKDQDWILKGDEKVIWIPPDYRSSIAVAASKLAMSSPTGSIVWGELP</sequence>
<proteinExistence type="predicted"/>
<dbReference type="InterPro" id="IPR011044">
    <property type="entry name" value="Quino_amine_DH_bsu"/>
</dbReference>